<accession>A0ABR7RS24</accession>
<reference evidence="2 3" key="1">
    <citation type="journal article" date="2013" name="Int. J. Syst. Evol. Microbiol.">
        <title>Roseomonas aerophila sp. nov., isolated from air.</title>
        <authorList>
            <person name="Kim S.J."/>
            <person name="Weon H.Y."/>
            <person name="Ahn J.H."/>
            <person name="Hong S.B."/>
            <person name="Seok S.J."/>
            <person name="Whang K.S."/>
            <person name="Kwon S.W."/>
        </authorList>
    </citation>
    <scope>NUCLEOTIDE SEQUENCE [LARGE SCALE GENOMIC DNA]</scope>
    <source>
        <strain evidence="2 3">NBRC 108923</strain>
    </source>
</reference>
<evidence type="ECO:0000313" key="2">
    <source>
        <dbReference type="EMBL" id="MBC9209435.1"/>
    </source>
</evidence>
<gene>
    <name evidence="2" type="ORF">IBL26_21495</name>
</gene>
<dbReference type="Proteomes" id="UP000626026">
    <property type="component" value="Unassembled WGS sequence"/>
</dbReference>
<dbReference type="EMBL" id="JACTVA010000055">
    <property type="protein sequence ID" value="MBC9209435.1"/>
    <property type="molecule type" value="Genomic_DNA"/>
</dbReference>
<keyword evidence="3" id="KW-1185">Reference proteome</keyword>
<keyword evidence="1" id="KW-0472">Membrane</keyword>
<evidence type="ECO:0000256" key="1">
    <source>
        <dbReference type="SAM" id="Phobius"/>
    </source>
</evidence>
<dbReference type="InterPro" id="IPR019253">
    <property type="entry name" value="DUF2244_TM"/>
</dbReference>
<feature type="transmembrane region" description="Helical" evidence="1">
    <location>
        <begin position="17"/>
        <end position="38"/>
    </location>
</feature>
<comment type="caution">
    <text evidence="2">The sequence shown here is derived from an EMBL/GenBank/DDBJ whole genome shotgun (WGS) entry which is preliminary data.</text>
</comment>
<keyword evidence="1" id="KW-0812">Transmembrane</keyword>
<dbReference type="RefSeq" id="WP_187786572.1">
    <property type="nucleotide sequence ID" value="NZ_JACTVA010000055.1"/>
</dbReference>
<dbReference type="Pfam" id="PF10003">
    <property type="entry name" value="DUF2244"/>
    <property type="match status" value="1"/>
</dbReference>
<name>A0ABR7RS24_9PROT</name>
<protein>
    <submittedName>
        <fullName evidence="2">DUF2244 domain-containing protein</fullName>
    </submittedName>
</protein>
<feature type="transmembrane region" description="Helical" evidence="1">
    <location>
        <begin position="44"/>
        <end position="61"/>
    </location>
</feature>
<evidence type="ECO:0000313" key="3">
    <source>
        <dbReference type="Proteomes" id="UP000626026"/>
    </source>
</evidence>
<keyword evidence="1" id="KW-1133">Transmembrane helix</keyword>
<proteinExistence type="predicted"/>
<organism evidence="2 3">
    <name type="scientific">Teichococcus aerophilus</name>
    <dbReference type="NCBI Taxonomy" id="1224513"/>
    <lineage>
        <taxon>Bacteria</taxon>
        <taxon>Pseudomonadati</taxon>
        <taxon>Pseudomonadota</taxon>
        <taxon>Alphaproteobacteria</taxon>
        <taxon>Acetobacterales</taxon>
        <taxon>Roseomonadaceae</taxon>
        <taxon>Roseomonas</taxon>
    </lineage>
</organism>
<sequence>MLFEAVSTPSHSFHRGLFLLLATITLGWSIAGGAVFLFLGAWPVFGFVGIESLLALGLVMLHHRRAGRAREVLRLADGRLTLRRTDARGRLTEASMDAYWAQVEWTEREGLALVQRGQRMRIGAYLSEAEAAELAGELRQALAAYRRPFFDNPQL</sequence>